<dbReference type="InterPro" id="IPR029098">
    <property type="entry name" value="Acetyltransf_C"/>
</dbReference>
<dbReference type="InterPro" id="IPR001451">
    <property type="entry name" value="Hexapep"/>
</dbReference>
<evidence type="ECO:0000256" key="1">
    <source>
        <dbReference type="ARBA" id="ARBA00022516"/>
    </source>
</evidence>
<comment type="function">
    <text evidence="6">Involved in the biosynthesis of lipid A, a phosphorylated glycolipid that anchors the lipopolysaccharide to the outer membrane of the cell.</text>
</comment>
<organism evidence="8 9">
    <name type="scientific">Alteromonas pelagimontana</name>
    <dbReference type="NCBI Taxonomy" id="1858656"/>
    <lineage>
        <taxon>Bacteria</taxon>
        <taxon>Pseudomonadati</taxon>
        <taxon>Pseudomonadota</taxon>
        <taxon>Gammaproteobacteria</taxon>
        <taxon>Alteromonadales</taxon>
        <taxon>Alteromonadaceae</taxon>
        <taxon>Alteromonas/Salinimonas group</taxon>
        <taxon>Alteromonas</taxon>
    </lineage>
</organism>
<evidence type="ECO:0000256" key="5">
    <source>
        <dbReference type="ARBA" id="ARBA00023315"/>
    </source>
</evidence>
<name>A0A6M4MFB7_9ALTE</name>
<dbReference type="NCBIfam" id="TIGR01852">
    <property type="entry name" value="lipid_A_lpxA"/>
    <property type="match status" value="1"/>
</dbReference>
<reference evidence="9" key="1">
    <citation type="submission" date="2014-12" db="EMBL/GenBank/DDBJ databases">
        <title>Complete genome sequence of a multi-drug resistant Klebsiella pneumoniae.</title>
        <authorList>
            <person name="Hua X."/>
            <person name="Chen Q."/>
            <person name="Li X."/>
            <person name="Feng Y."/>
            <person name="Ruan Z."/>
            <person name="Yu Y."/>
        </authorList>
    </citation>
    <scope>NUCLEOTIDE SEQUENCE [LARGE SCALE GENOMIC DNA]</scope>
    <source>
        <strain evidence="9">5.12</strain>
    </source>
</reference>
<comment type="catalytic activity">
    <reaction evidence="6">
        <text>a (3R)-hydroxyacyl-[ACP] + UDP-N-acetyl-alpha-D-glucosamine = a UDP-3-O-[(3R)-3-hydroxyacyl]-N-acetyl-alpha-D-glucosamine + holo-[ACP]</text>
        <dbReference type="Rhea" id="RHEA:67812"/>
        <dbReference type="Rhea" id="RHEA-COMP:9685"/>
        <dbReference type="Rhea" id="RHEA-COMP:9945"/>
        <dbReference type="ChEBI" id="CHEBI:57705"/>
        <dbReference type="ChEBI" id="CHEBI:64479"/>
        <dbReference type="ChEBI" id="CHEBI:78827"/>
        <dbReference type="ChEBI" id="CHEBI:173225"/>
        <dbReference type="EC" id="2.3.1.129"/>
    </reaction>
</comment>
<evidence type="ECO:0000256" key="3">
    <source>
        <dbReference type="ARBA" id="ARBA00022679"/>
    </source>
</evidence>
<keyword evidence="6" id="KW-0677">Repeat</keyword>
<evidence type="ECO:0000256" key="6">
    <source>
        <dbReference type="HAMAP-Rule" id="MF_00387"/>
    </source>
</evidence>
<dbReference type="RefSeq" id="WP_075610649.1">
    <property type="nucleotide sequence ID" value="NZ_CP052766.1"/>
</dbReference>
<keyword evidence="2 6" id="KW-0441">Lipid A biosynthesis</keyword>
<comment type="similarity">
    <text evidence="6">Belongs to the transferase hexapeptide repeat family. LpxA subfamily.</text>
</comment>
<keyword evidence="9" id="KW-1185">Reference proteome</keyword>
<dbReference type="UniPathway" id="UPA00359">
    <property type="reaction ID" value="UER00477"/>
</dbReference>
<dbReference type="PANTHER" id="PTHR43480:SF1">
    <property type="entry name" value="ACYL-[ACYL-CARRIER-PROTEIN]--UDP-N-ACETYLGLUCOSAMINE O-ACYLTRANSFERASE, MITOCHONDRIAL-RELATED"/>
    <property type="match status" value="1"/>
</dbReference>
<keyword evidence="6" id="KW-0963">Cytoplasm</keyword>
<dbReference type="InterPro" id="IPR011004">
    <property type="entry name" value="Trimer_LpxA-like_sf"/>
</dbReference>
<keyword evidence="3 6" id="KW-0808">Transferase</keyword>
<dbReference type="GO" id="GO:0005737">
    <property type="term" value="C:cytoplasm"/>
    <property type="evidence" value="ECO:0007669"/>
    <property type="project" value="UniProtKB-SubCell"/>
</dbReference>
<sequence length="256" mass="27504">MIHSTAVISEKATIGKDVKIGPYCYVGDEVELGDGCVLESHVVIKGPSRIGKNNRFFQFCSIGEDCQDKKYAGERTELVIGDDNIFRESASVHRGTSQDQGITRVGSRNLLMINAHVAHDCVLGDDIVLANNVSLAGHVHLGNYVIFGGGAAIQQFGKVGDHAFVGAGAIVVKDVPPYVMVSGQKHVAAGINSEGLRRRGFSKEAIMAIKRAYRVIYREGNTVEEAIASLQDATRSHAEVAALVTFLKAADRGIIR</sequence>
<dbReference type="Pfam" id="PF13720">
    <property type="entry name" value="Acetyltransf_11"/>
    <property type="match status" value="1"/>
</dbReference>
<dbReference type="GO" id="GO:0009245">
    <property type="term" value="P:lipid A biosynthetic process"/>
    <property type="evidence" value="ECO:0007669"/>
    <property type="project" value="UniProtKB-UniRule"/>
</dbReference>
<evidence type="ECO:0000313" key="8">
    <source>
        <dbReference type="EMBL" id="QJR81782.1"/>
    </source>
</evidence>
<dbReference type="PIRSF" id="PIRSF000456">
    <property type="entry name" value="UDP-GlcNAc_acltr"/>
    <property type="match status" value="1"/>
</dbReference>
<dbReference type="KEGG" id="apel:CA267_013950"/>
<dbReference type="InterPro" id="IPR037157">
    <property type="entry name" value="Acetyltransf_C_sf"/>
</dbReference>
<dbReference type="GO" id="GO:0008780">
    <property type="term" value="F:acyl-[acyl-carrier-protein]-UDP-N-acetylglucosamine O-acyltransferase activity"/>
    <property type="evidence" value="ECO:0007669"/>
    <property type="project" value="UniProtKB-UniRule"/>
</dbReference>
<reference evidence="8 9" key="2">
    <citation type="submission" date="2020-04" db="EMBL/GenBank/DDBJ databases">
        <title>Complete genome sequence of Alteromonas pelagimontana 5.12T.</title>
        <authorList>
            <person name="Sinha R.K."/>
            <person name="Krishnan K.P."/>
            <person name="Kurian J.P."/>
        </authorList>
    </citation>
    <scope>NUCLEOTIDE SEQUENCE [LARGE SCALE GENOMIC DNA]</scope>
    <source>
        <strain evidence="8 9">5.12</strain>
    </source>
</reference>
<proteinExistence type="inferred from homology"/>
<dbReference type="HAMAP" id="MF_00387">
    <property type="entry name" value="LpxA"/>
    <property type="match status" value="1"/>
</dbReference>
<protein>
    <recommendedName>
        <fullName evidence="6">Acyl-[acyl-carrier-protein]--UDP-N-acetylglucosamine O-acyltransferase</fullName>
        <shortName evidence="6">UDP-N-acetylglucosamine acyltransferase</shortName>
        <ecNumber evidence="6">2.3.1.129</ecNumber>
    </recommendedName>
</protein>
<dbReference type="EC" id="2.3.1.129" evidence="6"/>
<dbReference type="PANTHER" id="PTHR43480">
    <property type="entry name" value="ACYL-[ACYL-CARRIER-PROTEIN]--UDP-N-ACETYLGLUCOSAMINE O-ACYLTRANSFERASE"/>
    <property type="match status" value="1"/>
</dbReference>
<dbReference type="Proteomes" id="UP000219285">
    <property type="component" value="Chromosome"/>
</dbReference>
<evidence type="ECO:0000256" key="4">
    <source>
        <dbReference type="ARBA" id="ARBA00023098"/>
    </source>
</evidence>
<dbReference type="Gene3D" id="2.160.10.10">
    <property type="entry name" value="Hexapeptide repeat proteins"/>
    <property type="match status" value="1"/>
</dbReference>
<accession>A0A6M4MFB7</accession>
<dbReference type="CDD" id="cd03351">
    <property type="entry name" value="LbH_UDP-GlcNAc_AT"/>
    <property type="match status" value="1"/>
</dbReference>
<evidence type="ECO:0000313" key="9">
    <source>
        <dbReference type="Proteomes" id="UP000219285"/>
    </source>
</evidence>
<dbReference type="NCBIfam" id="NF003657">
    <property type="entry name" value="PRK05289.1"/>
    <property type="match status" value="1"/>
</dbReference>
<gene>
    <name evidence="6 8" type="primary">lpxA</name>
    <name evidence="8" type="ORF">CA267_013950</name>
</gene>
<comment type="pathway">
    <text evidence="6">Glycolipid biosynthesis; lipid IV(A) biosynthesis; lipid IV(A) from (3R)-3-hydroxytetradecanoyl-[acyl-carrier-protein] and UDP-N-acetyl-alpha-D-glucosamine: step 1/6.</text>
</comment>
<dbReference type="Gene3D" id="1.20.1180.10">
    <property type="entry name" value="Udp N-acetylglucosamine O-acyltransferase, C-terminal domain"/>
    <property type="match status" value="1"/>
</dbReference>
<dbReference type="Pfam" id="PF00132">
    <property type="entry name" value="Hexapep"/>
    <property type="match status" value="1"/>
</dbReference>
<dbReference type="InterPro" id="IPR010137">
    <property type="entry name" value="Lipid_A_LpxA"/>
</dbReference>
<comment type="subunit">
    <text evidence="6">Homotrimer.</text>
</comment>
<dbReference type="AlphaFoldDB" id="A0A6M4MFB7"/>
<keyword evidence="1 6" id="KW-0444">Lipid biosynthesis</keyword>
<evidence type="ECO:0000259" key="7">
    <source>
        <dbReference type="Pfam" id="PF13720"/>
    </source>
</evidence>
<keyword evidence="5 6" id="KW-0012">Acyltransferase</keyword>
<dbReference type="EMBL" id="CP052766">
    <property type="protein sequence ID" value="QJR81782.1"/>
    <property type="molecule type" value="Genomic_DNA"/>
</dbReference>
<dbReference type="OrthoDB" id="9807278at2"/>
<keyword evidence="4 6" id="KW-0443">Lipid metabolism</keyword>
<comment type="subcellular location">
    <subcellularLocation>
        <location evidence="6">Cytoplasm</location>
    </subcellularLocation>
</comment>
<evidence type="ECO:0000256" key="2">
    <source>
        <dbReference type="ARBA" id="ARBA00022556"/>
    </source>
</evidence>
<dbReference type="SUPFAM" id="SSF51161">
    <property type="entry name" value="Trimeric LpxA-like enzymes"/>
    <property type="match status" value="1"/>
</dbReference>
<feature type="domain" description="UDP N-acetylglucosamine O-acyltransferase C-terminal" evidence="7">
    <location>
        <begin position="174"/>
        <end position="255"/>
    </location>
</feature>
<dbReference type="GO" id="GO:0016020">
    <property type="term" value="C:membrane"/>
    <property type="evidence" value="ECO:0007669"/>
    <property type="project" value="GOC"/>
</dbReference>